<evidence type="ECO:0000313" key="3">
    <source>
        <dbReference type="Proteomes" id="UP001595765"/>
    </source>
</evidence>
<comment type="caution">
    <text evidence="2">The sequence shown here is derived from an EMBL/GenBank/DDBJ whole genome shotgun (WGS) entry which is preliminary data.</text>
</comment>
<proteinExistence type="predicted"/>
<reference evidence="3" key="1">
    <citation type="journal article" date="2019" name="Int. J. Syst. Evol. Microbiol.">
        <title>The Global Catalogue of Microorganisms (GCM) 10K type strain sequencing project: providing services to taxonomists for standard genome sequencing and annotation.</title>
        <authorList>
            <consortium name="The Broad Institute Genomics Platform"/>
            <consortium name="The Broad Institute Genome Sequencing Center for Infectious Disease"/>
            <person name="Wu L."/>
            <person name="Ma J."/>
        </authorList>
    </citation>
    <scope>NUCLEOTIDE SEQUENCE [LARGE SCALE GENOMIC DNA]</scope>
    <source>
        <strain evidence="3">CGMCC 4.7237</strain>
    </source>
</reference>
<evidence type="ECO:0000256" key="1">
    <source>
        <dbReference type="SAM" id="MobiDB-lite"/>
    </source>
</evidence>
<keyword evidence="3" id="KW-1185">Reference proteome</keyword>
<organism evidence="2 3">
    <name type="scientific">Streptomyces polygonati</name>
    <dbReference type="NCBI Taxonomy" id="1617087"/>
    <lineage>
        <taxon>Bacteria</taxon>
        <taxon>Bacillati</taxon>
        <taxon>Actinomycetota</taxon>
        <taxon>Actinomycetes</taxon>
        <taxon>Kitasatosporales</taxon>
        <taxon>Streptomycetaceae</taxon>
        <taxon>Streptomyces</taxon>
    </lineage>
</organism>
<protein>
    <recommendedName>
        <fullName evidence="4">HTH cro/C1-type domain-containing protein</fullName>
    </recommendedName>
</protein>
<accession>A0ABV8HTQ4</accession>
<name>A0ABV8HTQ4_9ACTN</name>
<evidence type="ECO:0000313" key="2">
    <source>
        <dbReference type="EMBL" id="MFC4033689.1"/>
    </source>
</evidence>
<feature type="compositionally biased region" description="Polar residues" evidence="1">
    <location>
        <begin position="106"/>
        <end position="117"/>
    </location>
</feature>
<feature type="region of interest" description="Disordered" evidence="1">
    <location>
        <begin position="96"/>
        <end position="118"/>
    </location>
</feature>
<dbReference type="Proteomes" id="UP001595765">
    <property type="component" value="Unassembled WGS sequence"/>
</dbReference>
<evidence type="ECO:0008006" key="4">
    <source>
        <dbReference type="Google" id="ProtNLM"/>
    </source>
</evidence>
<sequence length="153" mass="16214">MTEPAVPVGLSTRLLADPAMAAACAARDFTKIFGLAKARGGFHASRIARQCELTPSRVGEVMSGRRSITNMSVIERVADGLRIPGHMLGLATRAWEQRAPAPSRPKPQSAQNVSGSSFLPAPTEDLDSILAIAAATKVTPSTLRSLQTSIEDY</sequence>
<dbReference type="EMBL" id="JBHSBB010000013">
    <property type="protein sequence ID" value="MFC4033689.1"/>
    <property type="molecule type" value="Genomic_DNA"/>
</dbReference>
<gene>
    <name evidence="2" type="ORF">ACFO3J_19695</name>
</gene>
<dbReference type="RefSeq" id="WP_386430769.1">
    <property type="nucleotide sequence ID" value="NZ_JBHSBB010000013.1"/>
</dbReference>